<evidence type="ECO:0008006" key="4">
    <source>
        <dbReference type="Google" id="ProtNLM"/>
    </source>
</evidence>
<proteinExistence type="predicted"/>
<sequence length="618" mass="69827">MRSAVIRDSTHMAGSGSRTIYTYTFRTIYTYTFGIIKNTLRPASLIFQLSLSLPRPLHRFREDLQCLVPEEIDARCPLTLIHYATVELTKPCQSRVKLLFDSSRGWITDMSLRKYSLYKCCFLGLSVDSNALIVTYPKPNFVGGNSPFPMEDVQQYSHGSNVELVVSHSKKLEDDLQQLGEKIKHQEENVNYLKTLRSKLEDSIFDIQVSIGKHHPTLYKEENGKASCGESDEETTQHIMKYENSAAALLCKIKSEVQFSDDLLIKDVVGVVATLGKVDDANLSRILSEYLGLQTMLAVVCKSYEGVKNLETYTKDGLINKGSGIHAFAASKGRHLDDRFHVICLENLRPYAGALIADDPQRRLNLLKPRLINGETPPGFLGFAVNMIKIDNSYLHPIFKSGHSLRETLFYNLFLNLQVYKSREEMQNARSSITTGAISLDGGLIKSPGIFTLGHYRGDIDVKFPCDPKKFVKSANDSELQNRLKEMKWKKDRALEDMQREQDLLDQAKFKYEIKKRELVRFIAESSSLMTQVYLVASLAICPMSMKADGDDILLVVSRRRIVVTKLSRDLSMKNTASWNAVVPLNCAKSAERKEPYYEKMFPGTSIDHNAAPLKKGT</sequence>
<comment type="caution">
    <text evidence="2">The sequence shown here is derived from an EMBL/GenBank/DDBJ whole genome shotgun (WGS) entry which is preliminary data.</text>
</comment>
<dbReference type="EMBL" id="PNBA02000009">
    <property type="protein sequence ID" value="KAG6413202.1"/>
    <property type="molecule type" value="Genomic_DNA"/>
</dbReference>
<dbReference type="PANTHER" id="PTHR33566">
    <property type="entry name" value="EN/SPM-LIKE TRANSPOSON-RELATED"/>
    <property type="match status" value="1"/>
</dbReference>
<evidence type="ECO:0000256" key="1">
    <source>
        <dbReference type="SAM" id="Coils"/>
    </source>
</evidence>
<accession>A0A8X8ZQA1</accession>
<dbReference type="Proteomes" id="UP000298416">
    <property type="component" value="Unassembled WGS sequence"/>
</dbReference>
<dbReference type="PANTHER" id="PTHR33566:SF6">
    <property type="entry name" value="PROTEIN DEFECTIVE IN MERISTEM SILENCING 3"/>
    <property type="match status" value="1"/>
</dbReference>
<evidence type="ECO:0000313" key="3">
    <source>
        <dbReference type="Proteomes" id="UP000298416"/>
    </source>
</evidence>
<organism evidence="2">
    <name type="scientific">Salvia splendens</name>
    <name type="common">Scarlet sage</name>
    <dbReference type="NCBI Taxonomy" id="180675"/>
    <lineage>
        <taxon>Eukaryota</taxon>
        <taxon>Viridiplantae</taxon>
        <taxon>Streptophyta</taxon>
        <taxon>Embryophyta</taxon>
        <taxon>Tracheophyta</taxon>
        <taxon>Spermatophyta</taxon>
        <taxon>Magnoliopsida</taxon>
        <taxon>eudicotyledons</taxon>
        <taxon>Gunneridae</taxon>
        <taxon>Pentapetalae</taxon>
        <taxon>asterids</taxon>
        <taxon>lamiids</taxon>
        <taxon>Lamiales</taxon>
        <taxon>Lamiaceae</taxon>
        <taxon>Nepetoideae</taxon>
        <taxon>Mentheae</taxon>
        <taxon>Salviinae</taxon>
        <taxon>Salvia</taxon>
        <taxon>Salvia subgen. Calosphace</taxon>
        <taxon>core Calosphace</taxon>
    </lineage>
</organism>
<dbReference type="AlphaFoldDB" id="A0A8X8ZQA1"/>
<gene>
    <name evidence="2" type="ORF">SASPL_125909</name>
</gene>
<reference evidence="2" key="2">
    <citation type="submission" date="2020-08" db="EMBL/GenBank/DDBJ databases">
        <title>Plant Genome Project.</title>
        <authorList>
            <person name="Zhang R.-G."/>
        </authorList>
    </citation>
    <scope>NUCLEOTIDE SEQUENCE</scope>
    <source>
        <strain evidence="2">Huo1</strain>
        <tissue evidence="2">Leaf</tissue>
    </source>
</reference>
<protein>
    <recommendedName>
        <fullName evidence="4">Protein DEFECTIVE IN MERISTEM SILENCING 3</fullName>
    </recommendedName>
</protein>
<feature type="coiled-coil region" evidence="1">
    <location>
        <begin position="484"/>
        <end position="511"/>
    </location>
</feature>
<reference evidence="2" key="1">
    <citation type="submission" date="2018-01" db="EMBL/GenBank/DDBJ databases">
        <authorList>
            <person name="Mao J.F."/>
        </authorList>
    </citation>
    <scope>NUCLEOTIDE SEQUENCE</scope>
    <source>
        <strain evidence="2">Huo1</strain>
        <tissue evidence="2">Leaf</tissue>
    </source>
</reference>
<keyword evidence="1" id="KW-0175">Coiled coil</keyword>
<name>A0A8X8ZQA1_SALSN</name>
<keyword evidence="3" id="KW-1185">Reference proteome</keyword>
<evidence type="ECO:0000313" key="2">
    <source>
        <dbReference type="EMBL" id="KAG6413202.1"/>
    </source>
</evidence>